<keyword evidence="1" id="KW-0175">Coiled coil</keyword>
<feature type="coiled-coil region" evidence="1">
    <location>
        <begin position="15"/>
        <end position="42"/>
    </location>
</feature>
<dbReference type="EMBL" id="BAHC01000207">
    <property type="protein sequence ID" value="GAB93157.1"/>
    <property type="molecule type" value="Genomic_DNA"/>
</dbReference>
<keyword evidence="3" id="KW-1185">Reference proteome</keyword>
<dbReference type="STRING" id="1108045.GORHZ_207_00060"/>
<organism evidence="2 3">
    <name type="scientific">Gordonia rhizosphera NBRC 16068</name>
    <dbReference type="NCBI Taxonomy" id="1108045"/>
    <lineage>
        <taxon>Bacteria</taxon>
        <taxon>Bacillati</taxon>
        <taxon>Actinomycetota</taxon>
        <taxon>Actinomycetes</taxon>
        <taxon>Mycobacteriales</taxon>
        <taxon>Gordoniaceae</taxon>
        <taxon>Gordonia</taxon>
    </lineage>
</organism>
<proteinExistence type="predicted"/>
<dbReference type="AlphaFoldDB" id="K6WLX4"/>
<sequence length="62" mass="6821">MTSEIRDPDAVMSALKSERRKSAALGKRLRKAENEIERLKGVMFASSDVLVTAAERGENNGE</sequence>
<protein>
    <submittedName>
        <fullName evidence="2">Uncharacterized protein</fullName>
    </submittedName>
</protein>
<evidence type="ECO:0000313" key="3">
    <source>
        <dbReference type="Proteomes" id="UP000008363"/>
    </source>
</evidence>
<gene>
    <name evidence="2" type="ORF">GORHZ_207_00060</name>
</gene>
<evidence type="ECO:0000256" key="1">
    <source>
        <dbReference type="SAM" id="Coils"/>
    </source>
</evidence>
<name>K6WLX4_9ACTN</name>
<dbReference type="Proteomes" id="UP000008363">
    <property type="component" value="Unassembled WGS sequence"/>
</dbReference>
<evidence type="ECO:0000313" key="2">
    <source>
        <dbReference type="EMBL" id="GAB93157.1"/>
    </source>
</evidence>
<accession>K6WLX4</accession>
<reference evidence="2 3" key="1">
    <citation type="submission" date="2012-08" db="EMBL/GenBank/DDBJ databases">
        <title>Whole genome shotgun sequence of Gordonia rhizosphera NBRC 16068.</title>
        <authorList>
            <person name="Takarada H."/>
            <person name="Isaki S."/>
            <person name="Hosoyama A."/>
            <person name="Tsuchikane K."/>
            <person name="Katsumata H."/>
            <person name="Baba S."/>
            <person name="Ohji S."/>
            <person name="Yamazaki S."/>
            <person name="Fujita N."/>
        </authorList>
    </citation>
    <scope>NUCLEOTIDE SEQUENCE [LARGE SCALE GENOMIC DNA]</scope>
    <source>
        <strain evidence="2 3">NBRC 16068</strain>
    </source>
</reference>
<comment type="caution">
    <text evidence="2">The sequence shown here is derived from an EMBL/GenBank/DDBJ whole genome shotgun (WGS) entry which is preliminary data.</text>
</comment>